<proteinExistence type="predicted"/>
<sequence>MSGMPGFREPNAAFEKYAEESETVHLTRQIIATLDHPLTIEIKGLIAGDPEYRIVMDCGYSRSYYYSDIKPRAIREFADF</sequence>
<gene>
    <name evidence="1" type="ORF">H9856_02160</name>
</gene>
<accession>A0A9D1VGZ5</accession>
<comment type="caution">
    <text evidence="1">The sequence shown here is derived from an EMBL/GenBank/DDBJ whole genome shotgun (WGS) entry which is preliminary data.</text>
</comment>
<reference evidence="1" key="1">
    <citation type="journal article" date="2021" name="PeerJ">
        <title>Extensive microbial diversity within the chicken gut microbiome revealed by metagenomics and culture.</title>
        <authorList>
            <person name="Gilroy R."/>
            <person name="Ravi A."/>
            <person name="Getino M."/>
            <person name="Pursley I."/>
            <person name="Horton D.L."/>
            <person name="Alikhan N.F."/>
            <person name="Baker D."/>
            <person name="Gharbi K."/>
            <person name="Hall N."/>
            <person name="Watson M."/>
            <person name="Adriaenssens E.M."/>
            <person name="Foster-Nyarko E."/>
            <person name="Jarju S."/>
            <person name="Secka A."/>
            <person name="Antonio M."/>
            <person name="Oren A."/>
            <person name="Chaudhuri R.R."/>
            <person name="La Ragione R."/>
            <person name="Hildebrand F."/>
            <person name="Pallen M.J."/>
        </authorList>
    </citation>
    <scope>NUCLEOTIDE SEQUENCE</scope>
    <source>
        <strain evidence="1">ChiSxjej3B15-572</strain>
    </source>
</reference>
<organism evidence="1 2">
    <name type="scientific">Candidatus Limosilactobacillus merdigallinarum</name>
    <dbReference type="NCBI Taxonomy" id="2838652"/>
    <lineage>
        <taxon>Bacteria</taxon>
        <taxon>Bacillati</taxon>
        <taxon>Bacillota</taxon>
        <taxon>Bacilli</taxon>
        <taxon>Lactobacillales</taxon>
        <taxon>Lactobacillaceae</taxon>
        <taxon>Limosilactobacillus</taxon>
    </lineage>
</organism>
<dbReference type="Proteomes" id="UP000824231">
    <property type="component" value="Unassembled WGS sequence"/>
</dbReference>
<protein>
    <submittedName>
        <fullName evidence="1">Uncharacterized protein</fullName>
    </submittedName>
</protein>
<name>A0A9D1VGZ5_9LACO</name>
<reference evidence="1" key="2">
    <citation type="submission" date="2021-04" db="EMBL/GenBank/DDBJ databases">
        <authorList>
            <person name="Gilroy R."/>
        </authorList>
    </citation>
    <scope>NUCLEOTIDE SEQUENCE</scope>
    <source>
        <strain evidence="1">ChiSxjej3B15-572</strain>
    </source>
</reference>
<evidence type="ECO:0000313" key="2">
    <source>
        <dbReference type="Proteomes" id="UP000824231"/>
    </source>
</evidence>
<dbReference type="AlphaFoldDB" id="A0A9D1VGZ5"/>
<dbReference type="EMBL" id="DXFH01000005">
    <property type="protein sequence ID" value="HIX35205.1"/>
    <property type="molecule type" value="Genomic_DNA"/>
</dbReference>
<evidence type="ECO:0000313" key="1">
    <source>
        <dbReference type="EMBL" id="HIX35205.1"/>
    </source>
</evidence>